<protein>
    <recommendedName>
        <fullName evidence="2">DUF5777 domain-containing protein</fullName>
    </recommendedName>
</protein>
<evidence type="ECO:0000256" key="1">
    <source>
        <dbReference type="SAM" id="SignalP"/>
    </source>
</evidence>
<reference evidence="3 4" key="1">
    <citation type="submission" date="2019-11" db="EMBL/GenBank/DDBJ databases">
        <authorList>
            <person name="Im W.T."/>
        </authorList>
    </citation>
    <scope>NUCLEOTIDE SEQUENCE [LARGE SCALE GENOMIC DNA]</scope>
    <source>
        <strain evidence="3 4">SB-02</strain>
    </source>
</reference>
<keyword evidence="1" id="KW-0732">Signal</keyword>
<feature type="signal peptide" evidence="1">
    <location>
        <begin position="1"/>
        <end position="18"/>
    </location>
</feature>
<dbReference type="EMBL" id="CP046566">
    <property type="protein sequence ID" value="QGW29769.1"/>
    <property type="molecule type" value="Genomic_DNA"/>
</dbReference>
<gene>
    <name evidence="3" type="ORF">GLV81_18075</name>
</gene>
<proteinExistence type="predicted"/>
<feature type="domain" description="DUF5777" evidence="2">
    <location>
        <begin position="46"/>
        <end position="290"/>
    </location>
</feature>
<name>A0A6I6GXF3_9BACT</name>
<keyword evidence="4" id="KW-1185">Reference proteome</keyword>
<dbReference type="RefSeq" id="WP_157480281.1">
    <property type="nucleotide sequence ID" value="NZ_CP046566.1"/>
</dbReference>
<dbReference type="AlphaFoldDB" id="A0A6I6GXF3"/>
<feature type="chain" id="PRO_5026171695" description="DUF5777 domain-containing protein" evidence="1">
    <location>
        <begin position="19"/>
        <end position="303"/>
    </location>
</feature>
<evidence type="ECO:0000313" key="3">
    <source>
        <dbReference type="EMBL" id="QGW29769.1"/>
    </source>
</evidence>
<dbReference type="Proteomes" id="UP000426027">
    <property type="component" value="Chromosome"/>
</dbReference>
<evidence type="ECO:0000259" key="2">
    <source>
        <dbReference type="Pfam" id="PF19089"/>
    </source>
</evidence>
<evidence type="ECO:0000313" key="4">
    <source>
        <dbReference type="Proteomes" id="UP000426027"/>
    </source>
</evidence>
<dbReference type="Pfam" id="PF19089">
    <property type="entry name" value="DUF5777"/>
    <property type="match status" value="1"/>
</dbReference>
<accession>A0A6I6GXF3</accession>
<dbReference type="KEGG" id="fls:GLV81_18075"/>
<sequence>MKHILLAAAVLLAAPVFAQDVDLDKLLEQETKKEEKKGPEVVLATFKTTRISNGHSVENLPAGVLDFKIQHRFGKLNSGIKEMFGLDQAFIRLGLDYGITNKLMVGIGRTSYQKQLDGFVKYKFLEQKSSGMPVSVAVVAAGMIRTDDYAASLPYKPNFTDRMAYTMQLLVARKFTEGLSLQLMPTFTHYNIVPTSTDPNDIISLGAGGRFKLTKSTSLNVEYYYNLSDYKFANTRNSLAIGFDIETGGHVFQLIFTNGQGIAEKPFLTETTGNFFGGDIHFGFNISRVFQIGGKKKSKPPKW</sequence>
<dbReference type="SUPFAM" id="SSF56935">
    <property type="entry name" value="Porins"/>
    <property type="match status" value="1"/>
</dbReference>
<organism evidence="3 4">
    <name type="scientific">Phnomibacter ginsenosidimutans</name>
    <dbReference type="NCBI Taxonomy" id="2676868"/>
    <lineage>
        <taxon>Bacteria</taxon>
        <taxon>Pseudomonadati</taxon>
        <taxon>Bacteroidota</taxon>
        <taxon>Chitinophagia</taxon>
        <taxon>Chitinophagales</taxon>
        <taxon>Chitinophagaceae</taxon>
        <taxon>Phnomibacter</taxon>
    </lineage>
</organism>
<dbReference type="InterPro" id="IPR045916">
    <property type="entry name" value="DUF5777"/>
</dbReference>